<dbReference type="SUPFAM" id="SSF50978">
    <property type="entry name" value="WD40 repeat-like"/>
    <property type="match status" value="1"/>
</dbReference>
<dbReference type="PROSITE" id="PS50294">
    <property type="entry name" value="WD_REPEATS_REGION"/>
    <property type="match status" value="2"/>
</dbReference>
<evidence type="ECO:0000256" key="1">
    <source>
        <dbReference type="ARBA" id="ARBA00022574"/>
    </source>
</evidence>
<sequence length="665" mass="75570">MCNLFEIVIIDLVPLSFTKYHYERLNENGMQTLAWAFIKVLGPNKIINIGSKLRLQLYKPHISKKKTSQLEVFRWWSSKPRISLPASLSISIEEYDISSVVPALRSMIPLQEEIGTSTERKETGIIDESAHEYPDQTHNISKKKREEVKWSRKEGESYEIPIQHSLSLQSSANCQILKFSSLGRLLVCGCGVLGQHFLFFYDIPSGKLIHKILAHSDVIYDLDWSEDDENLISASADYCVKLWNIKLWKLICAFVHPSFVYSAKFQPTLKDILVTGCYDHVIRIWNYNKSAQLLQELEGHNVAVNSLCWNKKTMKLFSADSAGKIKVWKVQHQRNASKGFVNYELEKDLNFPEIKGISVDKIIIPVSGNALFLFCGDAIIRLVDLSVGRIFICYEFVPKSHNIKGCCSPCGNLLFLCNDDGHVLAWKRESFEIAAVLPNNYHHCPLTSIDYHPLDHILALSTIEDSEPIHVYIYKKLDEDVASKESNISDQSKASTSDNHASKNTALNYRNKEKNTNIISTDIWTSSHSPLKTKKELKNDLRQEKNTPPKNYLYNVETSSDEGFAKLSLRTLDMKRDSSDSVLGPAGYEKSNFYHAEKSNSESLTAIVSKSGRFDIITVGESNMESDNHLSSSQISQTGNSDVLQRSSKRSQRRKKLREMNKTIL</sequence>
<protein>
    <recommendedName>
        <fullName evidence="7">Jouberin</fullName>
    </recommendedName>
</protein>
<comment type="caution">
    <text evidence="5">The sequence shown here is derived from an EMBL/GenBank/DDBJ whole genome shotgun (WGS) entry which is preliminary data.</text>
</comment>
<dbReference type="PANTHER" id="PTHR44499:SF1">
    <property type="entry name" value="JOUBERIN"/>
    <property type="match status" value="1"/>
</dbReference>
<dbReference type="PROSITE" id="PS00678">
    <property type="entry name" value="WD_REPEATS_1"/>
    <property type="match status" value="1"/>
</dbReference>
<dbReference type="InterPro" id="IPR015943">
    <property type="entry name" value="WD40/YVTN_repeat-like_dom_sf"/>
</dbReference>
<keyword evidence="6" id="KW-1185">Reference proteome</keyword>
<evidence type="ECO:0008006" key="7">
    <source>
        <dbReference type="Google" id="ProtNLM"/>
    </source>
</evidence>
<feature type="compositionally biased region" description="Polar residues" evidence="4">
    <location>
        <begin position="625"/>
        <end position="643"/>
    </location>
</feature>
<organism evidence="5 6">
    <name type="scientific">Caerostris darwini</name>
    <dbReference type="NCBI Taxonomy" id="1538125"/>
    <lineage>
        <taxon>Eukaryota</taxon>
        <taxon>Metazoa</taxon>
        <taxon>Ecdysozoa</taxon>
        <taxon>Arthropoda</taxon>
        <taxon>Chelicerata</taxon>
        <taxon>Arachnida</taxon>
        <taxon>Araneae</taxon>
        <taxon>Araneomorphae</taxon>
        <taxon>Entelegynae</taxon>
        <taxon>Araneoidea</taxon>
        <taxon>Araneidae</taxon>
        <taxon>Caerostris</taxon>
    </lineage>
</organism>
<feature type="compositionally biased region" description="Polar residues" evidence="4">
    <location>
        <begin position="485"/>
        <end position="508"/>
    </location>
</feature>
<evidence type="ECO:0000256" key="4">
    <source>
        <dbReference type="SAM" id="MobiDB-lite"/>
    </source>
</evidence>
<evidence type="ECO:0000313" key="5">
    <source>
        <dbReference type="EMBL" id="GIY86712.1"/>
    </source>
</evidence>
<dbReference type="InterPro" id="IPR052803">
    <property type="entry name" value="Cilium-Associated_Jouberin"/>
</dbReference>
<feature type="repeat" description="WD" evidence="3">
    <location>
        <begin position="297"/>
        <end position="338"/>
    </location>
</feature>
<dbReference type="SMART" id="SM00320">
    <property type="entry name" value="WD40"/>
    <property type="match status" value="4"/>
</dbReference>
<keyword evidence="1 3" id="KW-0853">WD repeat</keyword>
<evidence type="ECO:0000256" key="2">
    <source>
        <dbReference type="ARBA" id="ARBA00022737"/>
    </source>
</evidence>
<feature type="repeat" description="WD" evidence="3">
    <location>
        <begin position="212"/>
        <end position="246"/>
    </location>
</feature>
<reference evidence="5 6" key="1">
    <citation type="submission" date="2021-06" db="EMBL/GenBank/DDBJ databases">
        <title>Caerostris darwini draft genome.</title>
        <authorList>
            <person name="Kono N."/>
            <person name="Arakawa K."/>
        </authorList>
    </citation>
    <scope>NUCLEOTIDE SEQUENCE [LARGE SCALE GENOMIC DNA]</scope>
</reference>
<feature type="region of interest" description="Disordered" evidence="4">
    <location>
        <begin position="625"/>
        <end position="665"/>
    </location>
</feature>
<dbReference type="PANTHER" id="PTHR44499">
    <property type="entry name" value="JOUBERIN"/>
    <property type="match status" value="1"/>
</dbReference>
<gene>
    <name evidence="5" type="ORF">CDAR_427551</name>
</gene>
<dbReference type="GO" id="GO:0036064">
    <property type="term" value="C:ciliary basal body"/>
    <property type="evidence" value="ECO:0007669"/>
    <property type="project" value="TreeGrafter"/>
</dbReference>
<evidence type="ECO:0000313" key="6">
    <source>
        <dbReference type="Proteomes" id="UP001054837"/>
    </source>
</evidence>
<dbReference type="Pfam" id="PF00400">
    <property type="entry name" value="WD40"/>
    <property type="match status" value="3"/>
</dbReference>
<dbReference type="EMBL" id="BPLQ01015237">
    <property type="protein sequence ID" value="GIY86712.1"/>
    <property type="molecule type" value="Genomic_DNA"/>
</dbReference>
<dbReference type="InterPro" id="IPR036322">
    <property type="entry name" value="WD40_repeat_dom_sf"/>
</dbReference>
<dbReference type="AlphaFoldDB" id="A0AAV4WVD6"/>
<dbReference type="InterPro" id="IPR001680">
    <property type="entry name" value="WD40_rpt"/>
</dbReference>
<feature type="repeat" description="WD" evidence="3">
    <location>
        <begin position="253"/>
        <end position="295"/>
    </location>
</feature>
<feature type="compositionally biased region" description="Basic residues" evidence="4">
    <location>
        <begin position="647"/>
        <end position="657"/>
    </location>
</feature>
<feature type="region of interest" description="Disordered" evidence="4">
    <location>
        <begin position="485"/>
        <end position="509"/>
    </location>
</feature>
<dbReference type="InterPro" id="IPR019775">
    <property type="entry name" value="WD40_repeat_CS"/>
</dbReference>
<dbReference type="GO" id="GO:0044458">
    <property type="term" value="P:motile cilium assembly"/>
    <property type="evidence" value="ECO:0007669"/>
    <property type="project" value="TreeGrafter"/>
</dbReference>
<evidence type="ECO:0000256" key="3">
    <source>
        <dbReference type="PROSITE-ProRule" id="PRU00221"/>
    </source>
</evidence>
<dbReference type="Gene3D" id="2.130.10.10">
    <property type="entry name" value="YVTN repeat-like/Quinoprotein amine dehydrogenase"/>
    <property type="match status" value="1"/>
</dbReference>
<proteinExistence type="predicted"/>
<dbReference type="PROSITE" id="PS50082">
    <property type="entry name" value="WD_REPEATS_2"/>
    <property type="match status" value="3"/>
</dbReference>
<name>A0AAV4WVD6_9ARAC</name>
<dbReference type="Proteomes" id="UP001054837">
    <property type="component" value="Unassembled WGS sequence"/>
</dbReference>
<accession>A0AAV4WVD6</accession>
<keyword evidence="2" id="KW-0677">Repeat</keyword>